<organism evidence="1 2">
    <name type="scientific">Maribellus luteus</name>
    <dbReference type="NCBI Taxonomy" id="2305463"/>
    <lineage>
        <taxon>Bacteria</taxon>
        <taxon>Pseudomonadati</taxon>
        <taxon>Bacteroidota</taxon>
        <taxon>Bacteroidia</taxon>
        <taxon>Marinilabiliales</taxon>
        <taxon>Prolixibacteraceae</taxon>
        <taxon>Maribellus</taxon>
    </lineage>
</organism>
<dbReference type="Proteomes" id="UP000265926">
    <property type="component" value="Unassembled WGS sequence"/>
</dbReference>
<sequence>MENIVDFIIPDEVITDVQTKLAEVQTALQPYLIALTPEERRTVPKMSDKTLPFVEKTLDYTTSDPQFAPPYMDKQELANDMKVVGQLVPLLRMVEQLNDGLDDTLMAAGGESYVNALGYYSSVKQATKMNVPGAKAIFEDLKKRFTKSRPASNAEQA</sequence>
<dbReference type="AlphaFoldDB" id="A0A399STL5"/>
<gene>
    <name evidence="1" type="ORF">D1614_14930</name>
</gene>
<dbReference type="OrthoDB" id="5952844at2"/>
<name>A0A399STL5_9BACT</name>
<evidence type="ECO:0000313" key="1">
    <source>
        <dbReference type="EMBL" id="RIJ47406.1"/>
    </source>
</evidence>
<proteinExistence type="predicted"/>
<accession>A0A399STL5</accession>
<dbReference type="RefSeq" id="WP_119438766.1">
    <property type="nucleotide sequence ID" value="NZ_QWGR01000008.1"/>
</dbReference>
<keyword evidence="2" id="KW-1185">Reference proteome</keyword>
<protein>
    <submittedName>
        <fullName evidence="1">Uncharacterized protein</fullName>
    </submittedName>
</protein>
<reference evidence="1 2" key="1">
    <citation type="submission" date="2018-08" db="EMBL/GenBank/DDBJ databases">
        <title>Pallidiluteibacterium maritimus gen. nov., sp. nov., isolated from coastal sediment.</title>
        <authorList>
            <person name="Zhou L.Y."/>
        </authorList>
    </citation>
    <scope>NUCLEOTIDE SEQUENCE [LARGE SCALE GENOMIC DNA]</scope>
    <source>
        <strain evidence="1 2">XSD2</strain>
    </source>
</reference>
<evidence type="ECO:0000313" key="2">
    <source>
        <dbReference type="Proteomes" id="UP000265926"/>
    </source>
</evidence>
<comment type="caution">
    <text evidence="1">The sequence shown here is derived from an EMBL/GenBank/DDBJ whole genome shotgun (WGS) entry which is preliminary data.</text>
</comment>
<dbReference type="EMBL" id="QWGR01000008">
    <property type="protein sequence ID" value="RIJ47406.1"/>
    <property type="molecule type" value="Genomic_DNA"/>
</dbReference>